<comment type="caution">
    <text evidence="2">The sequence shown here is derived from an EMBL/GenBank/DDBJ whole genome shotgun (WGS) entry which is preliminary data.</text>
</comment>
<accession>K2MLM4</accession>
<name>K2MLM4_9HYPH</name>
<gene>
    <name evidence="2" type="ORF">NA2_14432</name>
</gene>
<dbReference type="PANTHER" id="PTHR42870">
    <property type="entry name" value="ACETYL-COA C-ACETYLTRANSFERASE"/>
    <property type="match status" value="1"/>
</dbReference>
<protein>
    <submittedName>
        <fullName evidence="2">Nonspecific lipid-transfer protein</fullName>
    </submittedName>
</protein>
<sequence length="394" mass="41863">MAGRSIARKSYDGVVLAAPATVPYQRFSKETAHWWIARALRQSLQAAGLSPRDVDGFSVASFSLFPDTAVGLTQHLGLTPRWLDHIPMGGASGVAALRRAARAVQAGDADIVACVAGDTNQVDSFRRMLSSFSRFAQDASYPYGAGGPNACFALLTDHYMTAYGATREDFGRICVAQRDNALKNPHAVMKTPLTMEHYLGARMISDPIALFDCVMPVGGAEAFLVMREEDARAAGLPCAYIRSTIERHNAFPEDPIQMRGGWAMDVDELYAMADAKPDDINLLQTYDDYPVISMMQMEDLGFCGKGEGPAFVRAHDLTIAGDFPHNTSGGQLSAGQAGAAGGYIGLVEAIRQVTGGAGPTQVKNARTALVSGFGVINFDRGVCSNAAIISGAAA</sequence>
<dbReference type="EMBL" id="AMRM01000016">
    <property type="protein sequence ID" value="EKF18117.1"/>
    <property type="molecule type" value="Genomic_DNA"/>
</dbReference>
<reference evidence="2 3" key="1">
    <citation type="journal article" date="2012" name="J. Bacteriol.">
        <title>Genome Sequence of Nitratireductor pacificus Type Strain pht-3B.</title>
        <authorList>
            <person name="Lai Q."/>
            <person name="Li G."/>
            <person name="Shao Z."/>
        </authorList>
    </citation>
    <scope>NUCLEOTIDE SEQUENCE [LARGE SCALE GENOMIC DNA]</scope>
    <source>
        <strain evidence="3">pht-3B</strain>
    </source>
</reference>
<feature type="domain" description="Thiolase C-terminal" evidence="1">
    <location>
        <begin position="268"/>
        <end position="376"/>
    </location>
</feature>
<dbReference type="eggNOG" id="COG0183">
    <property type="taxonomic scope" value="Bacteria"/>
</dbReference>
<organism evidence="2 3">
    <name type="scientific">Nitratireductor pacificus pht-3B</name>
    <dbReference type="NCBI Taxonomy" id="391937"/>
    <lineage>
        <taxon>Bacteria</taxon>
        <taxon>Pseudomonadati</taxon>
        <taxon>Pseudomonadota</taxon>
        <taxon>Alphaproteobacteria</taxon>
        <taxon>Hyphomicrobiales</taxon>
        <taxon>Phyllobacteriaceae</taxon>
        <taxon>Nitratireductor</taxon>
    </lineage>
</organism>
<dbReference type="AlphaFoldDB" id="K2MLM4"/>
<evidence type="ECO:0000259" key="1">
    <source>
        <dbReference type="Pfam" id="PF22691"/>
    </source>
</evidence>
<dbReference type="Proteomes" id="UP000006786">
    <property type="component" value="Unassembled WGS sequence"/>
</dbReference>
<dbReference type="Pfam" id="PF22691">
    <property type="entry name" value="Thiolase_C_1"/>
    <property type="match status" value="1"/>
</dbReference>
<dbReference type="PATRIC" id="fig|391937.3.peg.2968"/>
<dbReference type="InterPro" id="IPR002155">
    <property type="entry name" value="Thiolase"/>
</dbReference>
<dbReference type="Gene3D" id="3.40.47.10">
    <property type="match status" value="1"/>
</dbReference>
<dbReference type="OrthoDB" id="9790314at2"/>
<dbReference type="PIRSF" id="PIRSF000429">
    <property type="entry name" value="Ac-CoA_Ac_transf"/>
    <property type="match status" value="1"/>
</dbReference>
<dbReference type="STRING" id="391937.NA2_14432"/>
<dbReference type="SUPFAM" id="SSF53901">
    <property type="entry name" value="Thiolase-like"/>
    <property type="match status" value="1"/>
</dbReference>
<dbReference type="RefSeq" id="WP_008597734.1">
    <property type="nucleotide sequence ID" value="NZ_AMRM01000016.1"/>
</dbReference>
<proteinExistence type="predicted"/>
<dbReference type="InterPro" id="IPR055140">
    <property type="entry name" value="Thiolase_C_2"/>
</dbReference>
<evidence type="ECO:0000313" key="2">
    <source>
        <dbReference type="EMBL" id="EKF18117.1"/>
    </source>
</evidence>
<dbReference type="CDD" id="cd00829">
    <property type="entry name" value="SCP-x_thiolase"/>
    <property type="match status" value="1"/>
</dbReference>
<evidence type="ECO:0000313" key="3">
    <source>
        <dbReference type="Proteomes" id="UP000006786"/>
    </source>
</evidence>
<dbReference type="GO" id="GO:0003988">
    <property type="term" value="F:acetyl-CoA C-acyltransferase activity"/>
    <property type="evidence" value="ECO:0007669"/>
    <property type="project" value="UniProtKB-ARBA"/>
</dbReference>
<dbReference type="PANTHER" id="PTHR42870:SF1">
    <property type="entry name" value="NON-SPECIFIC LIPID-TRANSFER PROTEIN-LIKE 2"/>
    <property type="match status" value="1"/>
</dbReference>
<dbReference type="InterPro" id="IPR016039">
    <property type="entry name" value="Thiolase-like"/>
</dbReference>
<keyword evidence="3" id="KW-1185">Reference proteome</keyword>